<protein>
    <submittedName>
        <fullName evidence="5">Winged helix-turn-helix transcriptional regulator</fullName>
    </submittedName>
</protein>
<dbReference type="CDD" id="cd00090">
    <property type="entry name" value="HTH_ARSR"/>
    <property type="match status" value="1"/>
</dbReference>
<dbReference type="SUPFAM" id="SSF46785">
    <property type="entry name" value="Winged helix' DNA-binding domain"/>
    <property type="match status" value="1"/>
</dbReference>
<evidence type="ECO:0000256" key="1">
    <source>
        <dbReference type="ARBA" id="ARBA00023015"/>
    </source>
</evidence>
<dbReference type="InterPro" id="IPR011008">
    <property type="entry name" value="Dimeric_a/b-barrel"/>
</dbReference>
<reference evidence="5 6" key="1">
    <citation type="submission" date="2019-12" db="EMBL/GenBank/DDBJ databases">
        <title>Genomic-based taxomic classification of the family Erythrobacteraceae.</title>
        <authorList>
            <person name="Xu L."/>
        </authorList>
    </citation>
    <scope>NUCLEOTIDE SEQUENCE [LARGE SCALE GENOMIC DNA]</scope>
    <source>
        <strain evidence="5 6">KCTC 42006</strain>
    </source>
</reference>
<dbReference type="InterPro" id="IPR019887">
    <property type="entry name" value="Tscrpt_reg_AsnC/Lrp_C"/>
</dbReference>
<evidence type="ECO:0000313" key="5">
    <source>
        <dbReference type="EMBL" id="MXO82710.1"/>
    </source>
</evidence>
<dbReference type="SUPFAM" id="SSF54909">
    <property type="entry name" value="Dimeric alpha+beta barrel"/>
    <property type="match status" value="1"/>
</dbReference>
<organism evidence="5 6">
    <name type="scientific">Pontixanthobacter aestiaquae</name>
    <dbReference type="NCBI Taxonomy" id="1509367"/>
    <lineage>
        <taxon>Bacteria</taxon>
        <taxon>Pseudomonadati</taxon>
        <taxon>Pseudomonadota</taxon>
        <taxon>Alphaproteobacteria</taxon>
        <taxon>Sphingomonadales</taxon>
        <taxon>Erythrobacteraceae</taxon>
        <taxon>Pontixanthobacter</taxon>
    </lineage>
</organism>
<dbReference type="GO" id="GO:0043200">
    <property type="term" value="P:response to amino acid"/>
    <property type="evidence" value="ECO:0007669"/>
    <property type="project" value="TreeGrafter"/>
</dbReference>
<dbReference type="Gene3D" id="1.10.10.10">
    <property type="entry name" value="Winged helix-like DNA-binding domain superfamily/Winged helix DNA-binding domain"/>
    <property type="match status" value="1"/>
</dbReference>
<keyword evidence="2" id="KW-0238">DNA-binding</keyword>
<dbReference type="InterPro" id="IPR036390">
    <property type="entry name" value="WH_DNA-bd_sf"/>
</dbReference>
<dbReference type="InterPro" id="IPR011991">
    <property type="entry name" value="ArsR-like_HTH"/>
</dbReference>
<dbReference type="Pfam" id="PF13412">
    <property type="entry name" value="HTH_24"/>
    <property type="match status" value="1"/>
</dbReference>
<name>A0A844Z7C6_9SPHN</name>
<accession>A0A844Z7C6</accession>
<dbReference type="GO" id="GO:0043565">
    <property type="term" value="F:sequence-specific DNA binding"/>
    <property type="evidence" value="ECO:0007669"/>
    <property type="project" value="InterPro"/>
</dbReference>
<sequence length="156" mass="17574">MLEKLDRIDYAIIGALQKNGRLTNLELAEAVGLSPSPCLRRMRKLELANIITGYSAQVDGERYGLPITVFMEIRLQSHTHDIVMGFEKAVTALDNVLDCYVVSGATDYLLRVVLADLNHYDRFLRREIQVIPGIASIDSNFAIDKIKHTTVYPRPD</sequence>
<dbReference type="InterPro" id="IPR019888">
    <property type="entry name" value="Tscrpt_reg_AsnC-like"/>
</dbReference>
<evidence type="ECO:0000259" key="4">
    <source>
        <dbReference type="PROSITE" id="PS50956"/>
    </source>
</evidence>
<dbReference type="Proteomes" id="UP000460290">
    <property type="component" value="Unassembled WGS sequence"/>
</dbReference>
<dbReference type="PROSITE" id="PS50956">
    <property type="entry name" value="HTH_ASNC_2"/>
    <property type="match status" value="1"/>
</dbReference>
<dbReference type="Gene3D" id="3.30.70.920">
    <property type="match status" value="1"/>
</dbReference>
<dbReference type="RefSeq" id="WP_160613131.1">
    <property type="nucleotide sequence ID" value="NZ_JAUFQM010000001.1"/>
</dbReference>
<dbReference type="PRINTS" id="PR00033">
    <property type="entry name" value="HTHASNC"/>
</dbReference>
<evidence type="ECO:0000256" key="2">
    <source>
        <dbReference type="ARBA" id="ARBA00023125"/>
    </source>
</evidence>
<dbReference type="OrthoDB" id="9812082at2"/>
<dbReference type="EMBL" id="WTYZ01000001">
    <property type="protein sequence ID" value="MXO82710.1"/>
    <property type="molecule type" value="Genomic_DNA"/>
</dbReference>
<dbReference type="PANTHER" id="PTHR30154:SF34">
    <property type="entry name" value="TRANSCRIPTIONAL REGULATOR AZLB"/>
    <property type="match status" value="1"/>
</dbReference>
<feature type="domain" description="HTH asnC-type" evidence="4">
    <location>
        <begin position="5"/>
        <end position="66"/>
    </location>
</feature>
<dbReference type="SMART" id="SM00344">
    <property type="entry name" value="HTH_ASNC"/>
    <property type="match status" value="1"/>
</dbReference>
<keyword evidence="3" id="KW-0804">Transcription</keyword>
<dbReference type="GO" id="GO:0005829">
    <property type="term" value="C:cytosol"/>
    <property type="evidence" value="ECO:0007669"/>
    <property type="project" value="TreeGrafter"/>
</dbReference>
<proteinExistence type="predicted"/>
<dbReference type="InterPro" id="IPR000485">
    <property type="entry name" value="AsnC-type_HTH_dom"/>
</dbReference>
<keyword evidence="6" id="KW-1185">Reference proteome</keyword>
<dbReference type="Pfam" id="PF01037">
    <property type="entry name" value="AsnC_trans_reg"/>
    <property type="match status" value="1"/>
</dbReference>
<dbReference type="GO" id="GO:0006355">
    <property type="term" value="P:regulation of DNA-templated transcription"/>
    <property type="evidence" value="ECO:0007669"/>
    <property type="project" value="UniProtKB-ARBA"/>
</dbReference>
<dbReference type="InterPro" id="IPR036388">
    <property type="entry name" value="WH-like_DNA-bd_sf"/>
</dbReference>
<dbReference type="PANTHER" id="PTHR30154">
    <property type="entry name" value="LEUCINE-RESPONSIVE REGULATORY PROTEIN"/>
    <property type="match status" value="1"/>
</dbReference>
<evidence type="ECO:0000313" key="6">
    <source>
        <dbReference type="Proteomes" id="UP000460290"/>
    </source>
</evidence>
<keyword evidence="1" id="KW-0805">Transcription regulation</keyword>
<comment type="caution">
    <text evidence="5">The sequence shown here is derived from an EMBL/GenBank/DDBJ whole genome shotgun (WGS) entry which is preliminary data.</text>
</comment>
<evidence type="ECO:0000256" key="3">
    <source>
        <dbReference type="ARBA" id="ARBA00023163"/>
    </source>
</evidence>
<gene>
    <name evidence="5" type="ORF">GRI35_04910</name>
</gene>
<dbReference type="AlphaFoldDB" id="A0A844Z7C6"/>